<dbReference type="Gene3D" id="3.40.50.620">
    <property type="entry name" value="HUPs"/>
    <property type="match status" value="1"/>
</dbReference>
<keyword evidence="5" id="KW-1185">Reference proteome</keyword>
<evidence type="ECO:0000259" key="3">
    <source>
        <dbReference type="Pfam" id="PF01467"/>
    </source>
</evidence>
<comment type="caution">
    <text evidence="4">The sequence shown here is derived from an EMBL/GenBank/DDBJ whole genome shotgun (WGS) entry which is preliminary data.</text>
</comment>
<keyword evidence="1" id="KW-0808">Transferase</keyword>
<accession>A0A917ITD2</accession>
<dbReference type="SUPFAM" id="SSF52374">
    <property type="entry name" value="Nucleotidylyl transferase"/>
    <property type="match status" value="1"/>
</dbReference>
<dbReference type="NCBIfam" id="TIGR00125">
    <property type="entry name" value="cyt_tran_rel"/>
    <property type="match status" value="1"/>
</dbReference>
<dbReference type="GO" id="GO:0016779">
    <property type="term" value="F:nucleotidyltransferase activity"/>
    <property type="evidence" value="ECO:0007669"/>
    <property type="project" value="UniProtKB-KW"/>
</dbReference>
<dbReference type="RefSeq" id="WP_188359648.1">
    <property type="nucleotide sequence ID" value="NZ_BMDC01000002.1"/>
</dbReference>
<keyword evidence="2" id="KW-0548">Nucleotidyltransferase</keyword>
<proteinExistence type="predicted"/>
<evidence type="ECO:0000313" key="5">
    <source>
        <dbReference type="Proteomes" id="UP000600171"/>
    </source>
</evidence>
<name>A0A917ITD2_9MICC</name>
<evidence type="ECO:0000256" key="1">
    <source>
        <dbReference type="ARBA" id="ARBA00022679"/>
    </source>
</evidence>
<dbReference type="InterPro" id="IPR004821">
    <property type="entry name" value="Cyt_trans-like"/>
</dbReference>
<reference evidence="4 5" key="1">
    <citation type="journal article" date="2014" name="Int. J. Syst. Evol. Microbiol.">
        <title>Complete genome sequence of Corynebacterium casei LMG S-19264T (=DSM 44701T), isolated from a smear-ripened cheese.</title>
        <authorList>
            <consortium name="US DOE Joint Genome Institute (JGI-PGF)"/>
            <person name="Walter F."/>
            <person name="Albersmeier A."/>
            <person name="Kalinowski J."/>
            <person name="Ruckert C."/>
        </authorList>
    </citation>
    <scope>NUCLEOTIDE SEQUENCE [LARGE SCALE GENOMIC DNA]</scope>
    <source>
        <strain evidence="4 5">CCM 8669</strain>
    </source>
</reference>
<gene>
    <name evidence="4" type="ORF">GCM10007359_13920</name>
</gene>
<protein>
    <submittedName>
        <fullName evidence="4">Cytidyltransferase</fullName>
    </submittedName>
</protein>
<dbReference type="InterPro" id="IPR050385">
    <property type="entry name" value="Archaeal_FAD_synthase"/>
</dbReference>
<dbReference type="Pfam" id="PF01467">
    <property type="entry name" value="CTP_transf_like"/>
    <property type="match status" value="1"/>
</dbReference>
<sequence length="141" mass="15824">MNIGYAAGAFDLFHVGHLNILRQAKKNCDYLIAGVVSDEMLELTKGRQPIVPLAERMEIVSHIDFVDEVRAETVVDKLEIWEQVRFNTFFKGDDWKGTPRGIDLENRFAEVGVKVVYFPYTAHTSSTKLRAALAALTPKAA</sequence>
<feature type="domain" description="Cytidyltransferase-like" evidence="3">
    <location>
        <begin position="6"/>
        <end position="131"/>
    </location>
</feature>
<evidence type="ECO:0000313" key="4">
    <source>
        <dbReference type="EMBL" id="GGH63048.1"/>
    </source>
</evidence>
<dbReference type="AlphaFoldDB" id="A0A917ITD2"/>
<organism evidence="4 5">
    <name type="scientific">Rothia aerolata</name>
    <dbReference type="NCBI Taxonomy" id="1812262"/>
    <lineage>
        <taxon>Bacteria</taxon>
        <taxon>Bacillati</taxon>
        <taxon>Actinomycetota</taxon>
        <taxon>Actinomycetes</taxon>
        <taxon>Micrococcales</taxon>
        <taxon>Micrococcaceae</taxon>
        <taxon>Rothia</taxon>
    </lineage>
</organism>
<dbReference type="InterPro" id="IPR014729">
    <property type="entry name" value="Rossmann-like_a/b/a_fold"/>
</dbReference>
<evidence type="ECO:0000256" key="2">
    <source>
        <dbReference type="ARBA" id="ARBA00022695"/>
    </source>
</evidence>
<dbReference type="PANTHER" id="PTHR43793">
    <property type="entry name" value="FAD SYNTHASE"/>
    <property type="match status" value="1"/>
</dbReference>
<dbReference type="Proteomes" id="UP000600171">
    <property type="component" value="Unassembled WGS sequence"/>
</dbReference>
<dbReference type="EMBL" id="BMDC01000002">
    <property type="protein sequence ID" value="GGH63048.1"/>
    <property type="molecule type" value="Genomic_DNA"/>
</dbReference>
<dbReference type="PANTHER" id="PTHR43793:SF1">
    <property type="entry name" value="FAD SYNTHASE"/>
    <property type="match status" value="1"/>
</dbReference>